<sequence length="116" mass="13587">MEMHSAGGRWRFRDKTDGVHCSRVSCIHNCKNSLTDILLTSAILFVSALPEDSRCRLCPEGWLWWRRHCYFFSVGLQENRRWKESAEFCLEHNSSLLREIWSFMCPVKDQTSPTGC</sequence>
<evidence type="ECO:0000313" key="1">
    <source>
        <dbReference type="Ensembl" id="ENSPREP00000019653.1"/>
    </source>
</evidence>
<reference evidence="2" key="1">
    <citation type="submission" date="2013-11" db="EMBL/GenBank/DDBJ databases">
        <title>The genomic landscape of the Guanapo guppy.</title>
        <authorList>
            <person name="Kuenstner A."/>
            <person name="Dreyer C."/>
        </authorList>
    </citation>
    <scope>NUCLEOTIDE SEQUENCE</scope>
    <source>
        <strain evidence="2">Guanapo</strain>
    </source>
</reference>
<evidence type="ECO:0008006" key="3">
    <source>
        <dbReference type="Google" id="ProtNLM"/>
    </source>
</evidence>
<dbReference type="GeneTree" id="ENSGT00940000175986"/>
<dbReference type="AlphaFoldDB" id="A0A3P9PDA1"/>
<dbReference type="InterPro" id="IPR016186">
    <property type="entry name" value="C-type_lectin-like/link_sf"/>
</dbReference>
<protein>
    <recommendedName>
        <fullName evidence="3">C-type lectin domain-containing protein</fullName>
    </recommendedName>
</protein>
<dbReference type="Bgee" id="ENSPREG00000013305">
    <property type="expression patterns" value="Expressed in caudal fin"/>
</dbReference>
<dbReference type="Proteomes" id="UP000242638">
    <property type="component" value="Unassembled WGS sequence"/>
</dbReference>
<accession>A0A3P9PDA1</accession>
<dbReference type="PANTHER" id="PTHR47606:SF1">
    <property type="entry name" value="KILLER CELL LECTIN-LIKE RECEPTOR SUBFAMILY G MEMBER 2"/>
    <property type="match status" value="1"/>
</dbReference>
<organism evidence="1 2">
    <name type="scientific">Poecilia reticulata</name>
    <name type="common">Guppy</name>
    <name type="synonym">Acanthophacelus reticulatus</name>
    <dbReference type="NCBI Taxonomy" id="8081"/>
    <lineage>
        <taxon>Eukaryota</taxon>
        <taxon>Metazoa</taxon>
        <taxon>Chordata</taxon>
        <taxon>Craniata</taxon>
        <taxon>Vertebrata</taxon>
        <taxon>Euteleostomi</taxon>
        <taxon>Actinopterygii</taxon>
        <taxon>Neopterygii</taxon>
        <taxon>Teleostei</taxon>
        <taxon>Neoteleostei</taxon>
        <taxon>Acanthomorphata</taxon>
        <taxon>Ovalentaria</taxon>
        <taxon>Atherinomorphae</taxon>
        <taxon>Cyprinodontiformes</taxon>
        <taxon>Poeciliidae</taxon>
        <taxon>Poeciliinae</taxon>
        <taxon>Poecilia</taxon>
    </lineage>
</organism>
<name>A0A3P9PDA1_POERE</name>
<keyword evidence="2" id="KW-1185">Reference proteome</keyword>
<evidence type="ECO:0000313" key="2">
    <source>
        <dbReference type="Proteomes" id="UP000242638"/>
    </source>
</evidence>
<dbReference type="InterPro" id="IPR016187">
    <property type="entry name" value="CTDL_fold"/>
</dbReference>
<dbReference type="SUPFAM" id="SSF56436">
    <property type="entry name" value="C-type lectin-like"/>
    <property type="match status" value="1"/>
</dbReference>
<dbReference type="Ensembl" id="ENSPRET00000019864.1">
    <property type="protein sequence ID" value="ENSPREP00000019653.1"/>
    <property type="gene ID" value="ENSPREG00000013305.1"/>
</dbReference>
<dbReference type="PANTHER" id="PTHR47606">
    <property type="entry name" value="KILLER CELL LECTIN-LIKE RECEPTOR SUBFAMILY G MEMBER 2"/>
    <property type="match status" value="1"/>
</dbReference>
<reference evidence="1" key="3">
    <citation type="submission" date="2025-09" db="UniProtKB">
        <authorList>
            <consortium name="Ensembl"/>
        </authorList>
    </citation>
    <scope>IDENTIFICATION</scope>
    <source>
        <strain evidence="1">Guanapo</strain>
    </source>
</reference>
<dbReference type="Gene3D" id="3.10.100.10">
    <property type="entry name" value="Mannose-Binding Protein A, subunit A"/>
    <property type="match status" value="1"/>
</dbReference>
<reference evidence="1" key="2">
    <citation type="submission" date="2025-08" db="UniProtKB">
        <authorList>
            <consortium name="Ensembl"/>
        </authorList>
    </citation>
    <scope>IDENTIFICATION</scope>
    <source>
        <strain evidence="1">Guanapo</strain>
    </source>
</reference>
<proteinExistence type="predicted"/>
<dbReference type="InterPro" id="IPR043318">
    <property type="entry name" value="KLRG2"/>
</dbReference>